<gene>
    <name evidence="4" type="ORF">LGH70_06480</name>
</gene>
<keyword evidence="1" id="KW-0808">Transferase</keyword>
<evidence type="ECO:0000256" key="1">
    <source>
        <dbReference type="ARBA" id="ARBA00022679"/>
    </source>
</evidence>
<proteinExistence type="predicted"/>
<dbReference type="SMART" id="SM00450">
    <property type="entry name" value="RHOD"/>
    <property type="match status" value="2"/>
</dbReference>
<accession>A0ABS8A9Z2</accession>
<evidence type="ECO:0000259" key="3">
    <source>
        <dbReference type="PROSITE" id="PS50206"/>
    </source>
</evidence>
<dbReference type="InterPro" id="IPR001763">
    <property type="entry name" value="Rhodanese-like_dom"/>
</dbReference>
<dbReference type="InterPro" id="IPR036873">
    <property type="entry name" value="Rhodanese-like_dom_sf"/>
</dbReference>
<dbReference type="Pfam" id="PF00581">
    <property type="entry name" value="Rhodanese"/>
    <property type="match status" value="2"/>
</dbReference>
<dbReference type="PANTHER" id="PTHR11364:SF27">
    <property type="entry name" value="SULFURTRANSFERASE"/>
    <property type="match status" value="1"/>
</dbReference>
<dbReference type="InterPro" id="IPR001307">
    <property type="entry name" value="Thiosulphate_STrfase_CS"/>
</dbReference>
<dbReference type="PANTHER" id="PTHR11364">
    <property type="entry name" value="THIOSULFATE SULFERTANSFERASE"/>
    <property type="match status" value="1"/>
</dbReference>
<dbReference type="CDD" id="cd01448">
    <property type="entry name" value="TST_Repeat_1"/>
    <property type="match status" value="1"/>
</dbReference>
<reference evidence="4" key="1">
    <citation type="submission" date="2021-10" db="EMBL/GenBank/DDBJ databases">
        <authorList>
            <person name="Dean J.D."/>
            <person name="Kim M.K."/>
            <person name="Newey C.N."/>
            <person name="Stoker T.S."/>
            <person name="Thompson D.W."/>
            <person name="Grose J.H."/>
        </authorList>
    </citation>
    <scope>NUCLEOTIDE SEQUENCE</scope>
    <source>
        <strain evidence="4">BT635</strain>
    </source>
</reference>
<feature type="domain" description="Rhodanese" evidence="3">
    <location>
        <begin position="22"/>
        <end position="140"/>
    </location>
</feature>
<dbReference type="InterPro" id="IPR045078">
    <property type="entry name" value="TST/MPST-like"/>
</dbReference>
<protein>
    <submittedName>
        <fullName evidence="4">Sulfurtransferase</fullName>
    </submittedName>
</protein>
<sequence>MQQKSNPTLALLQAPELQQRQHTESFVLLDARSGPEARQRYQAGHLPGALFVDLEQDLARPPADAAQGGRHPLPPITDFARLLGQLGIGPATTVVVYDDKSGANAAARVWWMLRSAGHTAVQVLDGGLAAAQAAGFALTDTPERPVPVSPYPVSFWQLPLAPTSEVQQASATGKALIIDVREAVRYRGETEPIDLIAGHIPGAVNVPFAGNLDAAGHYLPAPELRAKYEAVLAGRPPQQVLVHCGSGVTACHTLLAFAQAGLEIPKLYVGSWSEWSRNDFPMAIGEK</sequence>
<organism evidence="4 5">
    <name type="scientific">Hymenobacter nitidus</name>
    <dbReference type="NCBI Taxonomy" id="2880929"/>
    <lineage>
        <taxon>Bacteria</taxon>
        <taxon>Pseudomonadati</taxon>
        <taxon>Bacteroidota</taxon>
        <taxon>Cytophagia</taxon>
        <taxon>Cytophagales</taxon>
        <taxon>Hymenobacteraceae</taxon>
        <taxon>Hymenobacter</taxon>
    </lineage>
</organism>
<keyword evidence="2" id="KW-0677">Repeat</keyword>
<dbReference type="SUPFAM" id="SSF52821">
    <property type="entry name" value="Rhodanese/Cell cycle control phosphatase"/>
    <property type="match status" value="2"/>
</dbReference>
<dbReference type="CDD" id="cd01449">
    <property type="entry name" value="TST_Repeat_2"/>
    <property type="match status" value="1"/>
</dbReference>
<dbReference type="EMBL" id="JAJADQ010000003">
    <property type="protein sequence ID" value="MCB2377220.1"/>
    <property type="molecule type" value="Genomic_DNA"/>
</dbReference>
<feature type="domain" description="Rhodanese" evidence="3">
    <location>
        <begin position="171"/>
        <end position="284"/>
    </location>
</feature>
<evidence type="ECO:0000313" key="4">
    <source>
        <dbReference type="EMBL" id="MCB2377220.1"/>
    </source>
</evidence>
<dbReference type="PROSITE" id="PS50206">
    <property type="entry name" value="RHODANESE_3"/>
    <property type="match status" value="2"/>
</dbReference>
<evidence type="ECO:0000313" key="5">
    <source>
        <dbReference type="Proteomes" id="UP001165297"/>
    </source>
</evidence>
<dbReference type="Gene3D" id="3.40.250.10">
    <property type="entry name" value="Rhodanese-like domain"/>
    <property type="match status" value="2"/>
</dbReference>
<keyword evidence="5" id="KW-1185">Reference proteome</keyword>
<dbReference type="Proteomes" id="UP001165297">
    <property type="component" value="Unassembled WGS sequence"/>
</dbReference>
<dbReference type="PROSITE" id="PS00380">
    <property type="entry name" value="RHODANESE_1"/>
    <property type="match status" value="1"/>
</dbReference>
<dbReference type="RefSeq" id="WP_226183836.1">
    <property type="nucleotide sequence ID" value="NZ_JAJADQ010000003.1"/>
</dbReference>
<name>A0ABS8A9Z2_9BACT</name>
<evidence type="ECO:0000256" key="2">
    <source>
        <dbReference type="ARBA" id="ARBA00022737"/>
    </source>
</evidence>
<comment type="caution">
    <text evidence="4">The sequence shown here is derived from an EMBL/GenBank/DDBJ whole genome shotgun (WGS) entry which is preliminary data.</text>
</comment>